<organism evidence="1 2">
    <name type="scientific">Flexibacter flexilis DSM 6793</name>
    <dbReference type="NCBI Taxonomy" id="927664"/>
    <lineage>
        <taxon>Bacteria</taxon>
        <taxon>Pseudomonadati</taxon>
        <taxon>Bacteroidota</taxon>
        <taxon>Cytophagia</taxon>
        <taxon>Cytophagales</taxon>
        <taxon>Flexibacteraceae</taxon>
        <taxon>Flexibacter</taxon>
    </lineage>
</organism>
<dbReference type="Proteomes" id="UP000199514">
    <property type="component" value="Unassembled WGS sequence"/>
</dbReference>
<dbReference type="OrthoDB" id="1433719at2"/>
<sequence length="312" mass="36386">MKKLLLFSGVFALLIIISLYVISLQANGFTDPFYLRFTTPSQTSLIIGTSRAAQGLQPAEFNKILGREDMFNYAFTLGQSPFGQTYYESIKRKLKSDTKDGIFIVCIDPWSISSDLKNPNDSANFQEINLALACKFVNLNPNIFYLLQYYNRPLVDLFYQEPTNMLLHQDGWLEVNVAMGKGSQKNRLDSKIEEYETQNLPKFKYSEVRYRYLARIISYLSKHGHVYLVRLPVHEKMLEIDNKLMPDFNKKINTLCQKYRVNYLSFELNSNDCIYTDGNHLWKNSGRMVSQKVAEWVLQQEKLYQKNQPNRP</sequence>
<accession>A0A1I1DEA2</accession>
<gene>
    <name evidence="1" type="ORF">SAMN05421780_10155</name>
</gene>
<reference evidence="1 2" key="1">
    <citation type="submission" date="2016-10" db="EMBL/GenBank/DDBJ databases">
        <authorList>
            <person name="de Groot N.N."/>
        </authorList>
    </citation>
    <scope>NUCLEOTIDE SEQUENCE [LARGE SCALE GENOMIC DNA]</scope>
    <source>
        <strain evidence="1 2">DSM 6793</strain>
    </source>
</reference>
<name>A0A1I1DEA2_9BACT</name>
<protein>
    <recommendedName>
        <fullName evidence="3">SGNH/GDSL hydrolase family protein</fullName>
    </recommendedName>
</protein>
<dbReference type="RefSeq" id="WP_091505575.1">
    <property type="nucleotide sequence ID" value="NZ_FOLE01000001.1"/>
</dbReference>
<dbReference type="AlphaFoldDB" id="A0A1I1DEA2"/>
<keyword evidence="2" id="KW-1185">Reference proteome</keyword>
<evidence type="ECO:0000313" key="2">
    <source>
        <dbReference type="Proteomes" id="UP000199514"/>
    </source>
</evidence>
<proteinExistence type="predicted"/>
<dbReference type="EMBL" id="FOLE01000001">
    <property type="protein sequence ID" value="SFB71398.1"/>
    <property type="molecule type" value="Genomic_DNA"/>
</dbReference>
<evidence type="ECO:0000313" key="1">
    <source>
        <dbReference type="EMBL" id="SFB71398.1"/>
    </source>
</evidence>
<dbReference type="STRING" id="927664.SAMN05421780_10155"/>
<evidence type="ECO:0008006" key="3">
    <source>
        <dbReference type="Google" id="ProtNLM"/>
    </source>
</evidence>